<accession>A0ABN8LQW4</accession>
<feature type="non-terminal residue" evidence="10">
    <location>
        <position position="309"/>
    </location>
</feature>
<keyword evidence="5 8" id="KW-0472">Membrane</keyword>
<dbReference type="InterPro" id="IPR000276">
    <property type="entry name" value="GPCR_Rhodpsn"/>
</dbReference>
<dbReference type="PANTHER" id="PTHR45695">
    <property type="entry name" value="LEUCOKININ RECEPTOR-RELATED"/>
    <property type="match status" value="1"/>
</dbReference>
<keyword evidence="6" id="KW-0675">Receptor</keyword>
<evidence type="ECO:0000313" key="10">
    <source>
        <dbReference type="EMBL" id="CAH3018420.1"/>
    </source>
</evidence>
<dbReference type="CDD" id="cd00637">
    <property type="entry name" value="7tm_classA_rhodopsin-like"/>
    <property type="match status" value="1"/>
</dbReference>
<organism evidence="10 11">
    <name type="scientific">Porites evermanni</name>
    <dbReference type="NCBI Taxonomy" id="104178"/>
    <lineage>
        <taxon>Eukaryota</taxon>
        <taxon>Metazoa</taxon>
        <taxon>Cnidaria</taxon>
        <taxon>Anthozoa</taxon>
        <taxon>Hexacorallia</taxon>
        <taxon>Scleractinia</taxon>
        <taxon>Fungiina</taxon>
        <taxon>Poritidae</taxon>
        <taxon>Porites</taxon>
    </lineage>
</organism>
<comment type="subcellular location">
    <subcellularLocation>
        <location evidence="1">Membrane</location>
        <topology evidence="1">Multi-pass membrane protein</topology>
    </subcellularLocation>
</comment>
<reference evidence="10 11" key="1">
    <citation type="submission" date="2022-05" db="EMBL/GenBank/DDBJ databases">
        <authorList>
            <consortium name="Genoscope - CEA"/>
            <person name="William W."/>
        </authorList>
    </citation>
    <scope>NUCLEOTIDE SEQUENCE [LARGE SCALE GENOMIC DNA]</scope>
</reference>
<comment type="caution">
    <text evidence="10">The sequence shown here is derived from an EMBL/GenBank/DDBJ whole genome shotgun (WGS) entry which is preliminary data.</text>
</comment>
<gene>
    <name evidence="10" type="ORF">PEVE_00042950</name>
</gene>
<feature type="transmembrane region" description="Helical" evidence="8">
    <location>
        <begin position="132"/>
        <end position="154"/>
    </location>
</feature>
<keyword evidence="2 8" id="KW-0812">Transmembrane</keyword>
<evidence type="ECO:0000256" key="8">
    <source>
        <dbReference type="SAM" id="Phobius"/>
    </source>
</evidence>
<evidence type="ECO:0000256" key="5">
    <source>
        <dbReference type="ARBA" id="ARBA00023136"/>
    </source>
</evidence>
<feature type="transmembrane region" description="Helical" evidence="8">
    <location>
        <begin position="26"/>
        <end position="47"/>
    </location>
</feature>
<feature type="transmembrane region" description="Helical" evidence="8">
    <location>
        <begin position="231"/>
        <end position="256"/>
    </location>
</feature>
<keyword evidence="7" id="KW-0807">Transducer</keyword>
<name>A0ABN8LQW4_9CNID</name>
<keyword evidence="11" id="KW-1185">Reference proteome</keyword>
<feature type="transmembrane region" description="Helical" evidence="8">
    <location>
        <begin position="59"/>
        <end position="83"/>
    </location>
</feature>
<dbReference type="Gene3D" id="1.20.1070.10">
    <property type="entry name" value="Rhodopsin 7-helix transmembrane proteins"/>
    <property type="match status" value="1"/>
</dbReference>
<feature type="transmembrane region" description="Helical" evidence="8">
    <location>
        <begin position="95"/>
        <end position="120"/>
    </location>
</feature>
<dbReference type="Proteomes" id="UP001159427">
    <property type="component" value="Unassembled WGS sequence"/>
</dbReference>
<keyword evidence="4" id="KW-0297">G-protein coupled receptor</keyword>
<dbReference type="PRINTS" id="PR00237">
    <property type="entry name" value="GPCRRHODOPSN"/>
</dbReference>
<proteinExistence type="predicted"/>
<evidence type="ECO:0000313" key="11">
    <source>
        <dbReference type="Proteomes" id="UP001159427"/>
    </source>
</evidence>
<evidence type="ECO:0000256" key="4">
    <source>
        <dbReference type="ARBA" id="ARBA00023040"/>
    </source>
</evidence>
<dbReference type="SUPFAM" id="SSF81321">
    <property type="entry name" value="Family A G protein-coupled receptor-like"/>
    <property type="match status" value="1"/>
</dbReference>
<protein>
    <recommendedName>
        <fullName evidence="9">G-protein coupled receptors family 1 profile domain-containing protein</fullName>
    </recommendedName>
</protein>
<sequence length="309" mass="35224">MNNSSGKSDQNISAQDQSMFDFRSQVVITSAVFIIAFIGNAFVIAVVKRKTKRPINDLFIVNLSVSDILFVGVCLISYIFLALKPGLFYCTAIRPLPTIAFCASIFTMTSMAVIRCRIMCYPHKPKVRKQRVYCWIFTIWLLSLIINLPTLLVAMVTSQGKCQGKWPSVRYKDAYIIGFLLLKVILPLIIITSAYVKIGLFLMKNKRPQTCLNENRALKYRHITRKDNIQIIRVLGAVIIMFGLCSAPHQIAWMLYHFGNKKEKEIGGAIFIFSTTLQTIHASINPFIYGIMSKHFRKEYMKILATLFN</sequence>
<dbReference type="PANTHER" id="PTHR45695:SF9">
    <property type="entry name" value="LEUCOKININ RECEPTOR"/>
    <property type="match status" value="1"/>
</dbReference>
<dbReference type="EMBL" id="CALNXI010000086">
    <property type="protein sequence ID" value="CAH3018420.1"/>
    <property type="molecule type" value="Genomic_DNA"/>
</dbReference>
<dbReference type="InterPro" id="IPR017452">
    <property type="entry name" value="GPCR_Rhodpsn_7TM"/>
</dbReference>
<keyword evidence="3 8" id="KW-1133">Transmembrane helix</keyword>
<feature type="transmembrane region" description="Helical" evidence="8">
    <location>
        <begin position="268"/>
        <end position="292"/>
    </location>
</feature>
<evidence type="ECO:0000259" key="9">
    <source>
        <dbReference type="PROSITE" id="PS50262"/>
    </source>
</evidence>
<evidence type="ECO:0000256" key="6">
    <source>
        <dbReference type="ARBA" id="ARBA00023170"/>
    </source>
</evidence>
<evidence type="ECO:0000256" key="3">
    <source>
        <dbReference type="ARBA" id="ARBA00022989"/>
    </source>
</evidence>
<evidence type="ECO:0000256" key="1">
    <source>
        <dbReference type="ARBA" id="ARBA00004141"/>
    </source>
</evidence>
<dbReference type="Pfam" id="PF00001">
    <property type="entry name" value="7tm_1"/>
    <property type="match status" value="1"/>
</dbReference>
<evidence type="ECO:0000256" key="7">
    <source>
        <dbReference type="ARBA" id="ARBA00023224"/>
    </source>
</evidence>
<feature type="domain" description="G-protein coupled receptors family 1 profile" evidence="9">
    <location>
        <begin position="39"/>
        <end position="289"/>
    </location>
</feature>
<evidence type="ECO:0000256" key="2">
    <source>
        <dbReference type="ARBA" id="ARBA00022692"/>
    </source>
</evidence>
<feature type="transmembrane region" description="Helical" evidence="8">
    <location>
        <begin position="174"/>
        <end position="196"/>
    </location>
</feature>
<dbReference type="PROSITE" id="PS50262">
    <property type="entry name" value="G_PROTEIN_RECEP_F1_2"/>
    <property type="match status" value="1"/>
</dbReference>